<protein>
    <submittedName>
        <fullName evidence="1">Uncharacterized protein</fullName>
    </submittedName>
</protein>
<reference evidence="1 2" key="1">
    <citation type="submission" date="2019-01" db="EMBL/GenBank/DDBJ databases">
        <title>Whole Genome of Ornithobacterium rhinotracheale FARPER-174b.</title>
        <authorList>
            <person name="Tataje-Lavanda L.A."/>
            <person name="Montalvan A."/>
            <person name="Montesinos R."/>
            <person name="Zimic M."/>
            <person name="Fernandez-Sanchez M."/>
            <person name="Fernandez-Diaz M."/>
        </authorList>
    </citation>
    <scope>NUCLEOTIDE SEQUENCE [LARGE SCALE GENOMIC DNA]</scope>
    <source>
        <strain evidence="1 2">FARPER-174b</strain>
    </source>
</reference>
<dbReference type="RefSeq" id="WP_128500959.1">
    <property type="nucleotide sequence ID" value="NZ_CP035107.1"/>
</dbReference>
<dbReference type="AlphaFoldDB" id="A0A410JQW2"/>
<sequence>MKKYRDESLSMGISFYKNPLMKIRILLFLLILFTACATRKISYNREKIIHSYLPSYTVFVDNEPLEFNNLYLDKENINNVEIDNKNKTLYINQLKKEEFLNLNDLLKEKSINVAMVIINGLPIYDSLWAKTKLSPRAIKSVNILKKEKMEHGMICRPLKGDFLFIKTD</sequence>
<proteinExistence type="predicted"/>
<dbReference type="Proteomes" id="UP000287701">
    <property type="component" value="Chromosome"/>
</dbReference>
<evidence type="ECO:0000313" key="1">
    <source>
        <dbReference type="EMBL" id="QAR30471.1"/>
    </source>
</evidence>
<name>A0A410JQW2_ORNRH</name>
<accession>A0A410JQW2</accession>
<evidence type="ECO:0000313" key="2">
    <source>
        <dbReference type="Proteomes" id="UP000287701"/>
    </source>
</evidence>
<gene>
    <name evidence="1" type="ORF">EQP59_03435</name>
</gene>
<dbReference type="EMBL" id="CP035107">
    <property type="protein sequence ID" value="QAR30471.1"/>
    <property type="molecule type" value="Genomic_DNA"/>
</dbReference>
<dbReference type="OrthoDB" id="1446116at2"/>
<organism evidence="1 2">
    <name type="scientific">Ornithobacterium rhinotracheale</name>
    <dbReference type="NCBI Taxonomy" id="28251"/>
    <lineage>
        <taxon>Bacteria</taxon>
        <taxon>Pseudomonadati</taxon>
        <taxon>Bacteroidota</taxon>
        <taxon>Flavobacteriia</taxon>
        <taxon>Flavobacteriales</taxon>
        <taxon>Weeksellaceae</taxon>
        <taxon>Ornithobacterium</taxon>
    </lineage>
</organism>